<evidence type="ECO:0000256" key="7">
    <source>
        <dbReference type="ARBA" id="ARBA00023136"/>
    </source>
</evidence>
<evidence type="ECO:0000256" key="9">
    <source>
        <dbReference type="ARBA" id="ARBA00023588"/>
    </source>
</evidence>
<keyword evidence="4 13" id="KW-0812">Transmembrane</keyword>
<keyword evidence="5" id="KW-0732">Signal</keyword>
<evidence type="ECO:0000256" key="2">
    <source>
        <dbReference type="ARBA" id="ARBA00022475"/>
    </source>
</evidence>
<evidence type="ECO:0000256" key="10">
    <source>
        <dbReference type="ARBA" id="ARBA00023603"/>
    </source>
</evidence>
<feature type="transmembrane region" description="Helical" evidence="13">
    <location>
        <begin position="149"/>
        <end position="167"/>
    </location>
</feature>
<comment type="caution">
    <text evidence="14">The sequence shown here is derived from an EMBL/GenBank/DDBJ whole genome shotgun (WGS) entry which is preliminary data.</text>
</comment>
<evidence type="ECO:0000256" key="6">
    <source>
        <dbReference type="ARBA" id="ARBA00022989"/>
    </source>
</evidence>
<dbReference type="EMBL" id="JAVLVU010000001">
    <property type="protein sequence ID" value="MDT3402527.1"/>
    <property type="molecule type" value="Genomic_DNA"/>
</dbReference>
<keyword evidence="8" id="KW-0012">Acyltransferase</keyword>
<evidence type="ECO:0000256" key="12">
    <source>
        <dbReference type="ARBA" id="ARBA00025324"/>
    </source>
</evidence>
<dbReference type="InterPro" id="IPR044021">
    <property type="entry name" value="CrtO"/>
</dbReference>
<dbReference type="Proteomes" id="UP001258315">
    <property type="component" value="Unassembled WGS sequence"/>
</dbReference>
<proteinExistence type="inferred from homology"/>
<name>A0ABU3GRW5_9SPHI</name>
<evidence type="ECO:0000256" key="1">
    <source>
        <dbReference type="ARBA" id="ARBA00004162"/>
    </source>
</evidence>
<evidence type="ECO:0000256" key="3">
    <source>
        <dbReference type="ARBA" id="ARBA00022679"/>
    </source>
</evidence>
<accession>A0ABU3GRW5</accession>
<keyword evidence="7 13" id="KW-0472">Membrane</keyword>
<keyword evidence="15" id="KW-1185">Reference proteome</keyword>
<keyword evidence="3" id="KW-0808">Transferase</keyword>
<organism evidence="14 15">
    <name type="scientific">Mucilaginibacter terrae</name>
    <dbReference type="NCBI Taxonomy" id="1955052"/>
    <lineage>
        <taxon>Bacteria</taxon>
        <taxon>Pseudomonadati</taxon>
        <taxon>Bacteroidota</taxon>
        <taxon>Sphingobacteriia</taxon>
        <taxon>Sphingobacteriales</taxon>
        <taxon>Sphingobacteriaceae</taxon>
        <taxon>Mucilaginibacter</taxon>
    </lineage>
</organism>
<evidence type="ECO:0000256" key="13">
    <source>
        <dbReference type="SAM" id="Phobius"/>
    </source>
</evidence>
<dbReference type="Pfam" id="PF18927">
    <property type="entry name" value="CrtO"/>
    <property type="match status" value="1"/>
</dbReference>
<keyword evidence="6 13" id="KW-1133">Transmembrane helix</keyword>
<evidence type="ECO:0000256" key="11">
    <source>
        <dbReference type="ARBA" id="ARBA00023667"/>
    </source>
</evidence>
<evidence type="ECO:0000256" key="8">
    <source>
        <dbReference type="ARBA" id="ARBA00023315"/>
    </source>
</evidence>
<comment type="pathway">
    <text evidence="9">Carotenoid biosynthesis; staphyloxanthin biosynthesis; staphyloxanthin from farnesyl diphosphate: step 5/5.</text>
</comment>
<comment type="similarity">
    <text evidence="10">Belongs to the acyltransferase CrtO family.</text>
</comment>
<comment type="function">
    <text evidence="12">Catalyzes the acylation of glycosyl-4,4'-diaponeurosporenoate, i.e. the esterification of glucose at the C6'' position with the carboxyl group of the C(15) fatty acid 12-methyltetradecanoic acid, to yield staphyloxanthin. This is the last step in the biosynthesis of this orange pigment, present in most staphylococci strains.</text>
</comment>
<evidence type="ECO:0000313" key="15">
    <source>
        <dbReference type="Proteomes" id="UP001258315"/>
    </source>
</evidence>
<feature type="transmembrane region" description="Helical" evidence="13">
    <location>
        <begin position="12"/>
        <end position="30"/>
    </location>
</feature>
<dbReference type="RefSeq" id="WP_311949091.1">
    <property type="nucleotide sequence ID" value="NZ_JAVLVU010000001.1"/>
</dbReference>
<protein>
    <recommendedName>
        <fullName evidence="11">Glycosyl-4,4'-diaponeurosporenoate acyltransferase</fullName>
    </recommendedName>
</protein>
<evidence type="ECO:0000256" key="4">
    <source>
        <dbReference type="ARBA" id="ARBA00022692"/>
    </source>
</evidence>
<evidence type="ECO:0000256" key="5">
    <source>
        <dbReference type="ARBA" id="ARBA00022729"/>
    </source>
</evidence>
<reference evidence="15" key="1">
    <citation type="submission" date="2023-07" db="EMBL/GenBank/DDBJ databases">
        <title>Functional and genomic diversity of the sorghum phyllosphere microbiome.</title>
        <authorList>
            <person name="Shade A."/>
        </authorList>
    </citation>
    <scope>NUCLEOTIDE SEQUENCE [LARGE SCALE GENOMIC DNA]</scope>
    <source>
        <strain evidence="15">SORGH_AS_0422</strain>
    </source>
</reference>
<feature type="transmembrane region" description="Helical" evidence="13">
    <location>
        <begin position="125"/>
        <end position="143"/>
    </location>
</feature>
<comment type="subcellular location">
    <subcellularLocation>
        <location evidence="1">Cell membrane</location>
        <topology evidence="1">Single-pass membrane protein</topology>
    </subcellularLocation>
</comment>
<sequence length="186" mass="21959">MKQKPLFKKYAIVALATLVAVAFIGVFYVLGLKTSMFLFAWQLNFALMAWISVVNAQLKPRLRSSYFDAFAFEQDGKIYAYLGVNWFRRFLVLVGWEKITRKNMPVSNSISDIKKYERATRESEYGHWIVAIIVILISIYIYIQYSLVQIIWLMVLNVLFNIYPIFLQRYNRPRLQIIISRYSSIK</sequence>
<gene>
    <name evidence="14" type="ORF">QE417_001599</name>
</gene>
<evidence type="ECO:0000313" key="14">
    <source>
        <dbReference type="EMBL" id="MDT3402527.1"/>
    </source>
</evidence>
<keyword evidence="2" id="KW-1003">Cell membrane</keyword>